<dbReference type="PANTHER" id="PTHR43377">
    <property type="entry name" value="BILIVERDIN REDUCTASE A"/>
    <property type="match status" value="1"/>
</dbReference>
<evidence type="ECO:0000313" key="3">
    <source>
        <dbReference type="EMBL" id="KLN61139.1"/>
    </source>
</evidence>
<dbReference type="InterPro" id="IPR055170">
    <property type="entry name" value="GFO_IDH_MocA-like_dom"/>
</dbReference>
<dbReference type="AlphaFoldDB" id="A0A0H2MF14"/>
<dbReference type="InterPro" id="IPR051450">
    <property type="entry name" value="Gfo/Idh/MocA_Oxidoreductases"/>
</dbReference>
<dbReference type="Gene3D" id="3.30.360.10">
    <property type="entry name" value="Dihydrodipicolinate Reductase, domain 2"/>
    <property type="match status" value="1"/>
</dbReference>
<evidence type="ECO:0000259" key="2">
    <source>
        <dbReference type="Pfam" id="PF22725"/>
    </source>
</evidence>
<dbReference type="RefSeq" id="WP_047763688.1">
    <property type="nucleotide sequence ID" value="NZ_LAQL01000005.1"/>
</dbReference>
<feature type="domain" description="Gfo/Idh/MocA-like oxidoreductase N-terminal" evidence="1">
    <location>
        <begin position="6"/>
        <end position="124"/>
    </location>
</feature>
<dbReference type="GO" id="GO:0000166">
    <property type="term" value="F:nucleotide binding"/>
    <property type="evidence" value="ECO:0007669"/>
    <property type="project" value="InterPro"/>
</dbReference>
<dbReference type="InterPro" id="IPR000683">
    <property type="entry name" value="Gfo/Idh/MocA-like_OxRdtase_N"/>
</dbReference>
<name>A0A0H2MF14_9PROT</name>
<feature type="domain" description="GFO/IDH/MocA-like oxidoreductase" evidence="2">
    <location>
        <begin position="138"/>
        <end position="233"/>
    </location>
</feature>
<dbReference type="Pfam" id="PF22725">
    <property type="entry name" value="GFO_IDH_MocA_C3"/>
    <property type="match status" value="1"/>
</dbReference>
<proteinExistence type="predicted"/>
<gene>
    <name evidence="3" type="ORF">WH96_08210</name>
</gene>
<dbReference type="Gene3D" id="3.40.50.720">
    <property type="entry name" value="NAD(P)-binding Rossmann-like Domain"/>
    <property type="match status" value="1"/>
</dbReference>
<dbReference type="Proteomes" id="UP000035444">
    <property type="component" value="Unassembled WGS sequence"/>
</dbReference>
<dbReference type="SUPFAM" id="SSF55347">
    <property type="entry name" value="Glyceraldehyde-3-phosphate dehydrogenase-like, C-terminal domain"/>
    <property type="match status" value="1"/>
</dbReference>
<keyword evidence="4" id="KW-1185">Reference proteome</keyword>
<dbReference type="PANTHER" id="PTHR43377:SF1">
    <property type="entry name" value="BILIVERDIN REDUCTASE A"/>
    <property type="match status" value="1"/>
</dbReference>
<evidence type="ECO:0000313" key="4">
    <source>
        <dbReference type="Proteomes" id="UP000035444"/>
    </source>
</evidence>
<organism evidence="3 4">
    <name type="scientific">Kiloniella spongiae</name>
    <dbReference type="NCBI Taxonomy" id="1489064"/>
    <lineage>
        <taxon>Bacteria</taxon>
        <taxon>Pseudomonadati</taxon>
        <taxon>Pseudomonadota</taxon>
        <taxon>Alphaproteobacteria</taxon>
        <taxon>Rhodospirillales</taxon>
        <taxon>Kiloniellaceae</taxon>
        <taxon>Kiloniella</taxon>
    </lineage>
</organism>
<evidence type="ECO:0000259" key="1">
    <source>
        <dbReference type="Pfam" id="PF01408"/>
    </source>
</evidence>
<dbReference type="EMBL" id="LAQL01000005">
    <property type="protein sequence ID" value="KLN61139.1"/>
    <property type="molecule type" value="Genomic_DNA"/>
</dbReference>
<accession>A0A0H2MF14</accession>
<dbReference type="PATRIC" id="fig|1489064.4.peg.2906"/>
<dbReference type="STRING" id="1489064.WH96_08210"/>
<comment type="caution">
    <text evidence="3">The sequence shown here is derived from an EMBL/GenBank/DDBJ whole genome shotgun (WGS) entry which is preliminary data.</text>
</comment>
<reference evidence="3 4" key="1">
    <citation type="submission" date="2015-03" db="EMBL/GenBank/DDBJ databases">
        <title>Genome Sequence of Kiloniella spongiae MEBiC09566, isolated from a marine sponge.</title>
        <authorList>
            <person name="Shao Z."/>
            <person name="Wang L."/>
            <person name="Li X."/>
        </authorList>
    </citation>
    <scope>NUCLEOTIDE SEQUENCE [LARGE SCALE GENOMIC DNA]</scope>
    <source>
        <strain evidence="3 4">MEBiC09566</strain>
    </source>
</reference>
<dbReference type="SUPFAM" id="SSF51735">
    <property type="entry name" value="NAD(P)-binding Rossmann-fold domains"/>
    <property type="match status" value="1"/>
</dbReference>
<dbReference type="InterPro" id="IPR036291">
    <property type="entry name" value="NAD(P)-bd_dom_sf"/>
</dbReference>
<protein>
    <submittedName>
        <fullName evidence="3">Oxidoreductase</fullName>
    </submittedName>
</protein>
<sequence>MGNKQKVLVVGLGNMGQSHAKAYHHLDGFEIVGLCSRSLNNKTPLPTDISGYDRFSDYDEALDLLKPDVVSINTWPNTHESYALKAFDAGAHVFLEKPIADTVAGAERVIEVAQKKGLKLVIGYILRHHPSWQEFVSQAQKLGKPLVMRMNLNQQSSGETWQVHKQLMKSISPIVDCGVHYVDMMCLMTQAQPIKVHAIGVRLSDEIDPDMYNYGQLQVTYDDGSVGWYEAGWGPMMSETAFFVKDVIGPNGCVSIVAEDQNKAEDKAMESDDIDAHTKTSALLCHSSKLNDAKSFAHKDNLIRMDDEPDHDALCQREQEFLLKAIIDDLDLTSHMQDAVNSMKIVLAADESVRSGQVVHLKR</sequence>
<dbReference type="Pfam" id="PF01408">
    <property type="entry name" value="GFO_IDH_MocA"/>
    <property type="match status" value="1"/>
</dbReference>
<dbReference type="OrthoDB" id="9768836at2"/>